<dbReference type="EMBL" id="BEXD01001336">
    <property type="protein sequence ID" value="GBB93620.1"/>
    <property type="molecule type" value="Genomic_DNA"/>
</dbReference>
<dbReference type="AlphaFoldDB" id="A0A2Z6QUB6"/>
<sequence length="77" mass="9009">MQPLYELNIQFFKFVDTPLPLILTNRQWYTISKDPHARAEWLINKYGRAHALFHAVRLGNSFITAEVIQALLARKVI</sequence>
<reference evidence="2" key="2">
    <citation type="submission" date="2019-10" db="EMBL/GenBank/DDBJ databases">
        <title>Conservation and host-specific expression of non-tandemly repeated heterogenous ribosome RNA gene in arbuscular mycorrhizal fungi.</title>
        <authorList>
            <person name="Maeda T."/>
            <person name="Kobayashi Y."/>
            <person name="Nakagawa T."/>
            <person name="Ezawa T."/>
            <person name="Yamaguchi K."/>
            <person name="Bino T."/>
            <person name="Nishimoto Y."/>
            <person name="Shigenobu S."/>
            <person name="Kawaguchi M."/>
        </authorList>
    </citation>
    <scope>NUCLEOTIDE SEQUENCE</scope>
    <source>
        <strain evidence="2">HR1</strain>
    </source>
</reference>
<organism evidence="1 3">
    <name type="scientific">Rhizophagus clarus</name>
    <dbReference type="NCBI Taxonomy" id="94130"/>
    <lineage>
        <taxon>Eukaryota</taxon>
        <taxon>Fungi</taxon>
        <taxon>Fungi incertae sedis</taxon>
        <taxon>Mucoromycota</taxon>
        <taxon>Glomeromycotina</taxon>
        <taxon>Glomeromycetes</taxon>
        <taxon>Glomerales</taxon>
        <taxon>Glomeraceae</taxon>
        <taxon>Rhizophagus</taxon>
    </lineage>
</organism>
<evidence type="ECO:0000313" key="2">
    <source>
        <dbReference type="EMBL" id="GES79586.1"/>
    </source>
</evidence>
<comment type="caution">
    <text evidence="1">The sequence shown here is derived from an EMBL/GenBank/DDBJ whole genome shotgun (WGS) entry which is preliminary data.</text>
</comment>
<dbReference type="STRING" id="94130.A0A2Z6QUB6"/>
<protein>
    <submittedName>
        <fullName evidence="1">Uncharacterized protein</fullName>
    </submittedName>
</protein>
<keyword evidence="3" id="KW-1185">Reference proteome</keyword>
<proteinExistence type="predicted"/>
<dbReference type="Proteomes" id="UP000615446">
    <property type="component" value="Unassembled WGS sequence"/>
</dbReference>
<dbReference type="EMBL" id="BLAL01000044">
    <property type="protein sequence ID" value="GES79586.1"/>
    <property type="molecule type" value="Genomic_DNA"/>
</dbReference>
<evidence type="ECO:0000313" key="1">
    <source>
        <dbReference type="EMBL" id="GBB93620.1"/>
    </source>
</evidence>
<name>A0A2Z6QUB6_9GLOM</name>
<dbReference type="OrthoDB" id="270318at2759"/>
<reference evidence="1 3" key="1">
    <citation type="submission" date="2017-11" db="EMBL/GenBank/DDBJ databases">
        <title>The genome of Rhizophagus clarus HR1 reveals common genetic basis of auxotrophy among arbuscular mycorrhizal fungi.</title>
        <authorList>
            <person name="Kobayashi Y."/>
        </authorList>
    </citation>
    <scope>NUCLEOTIDE SEQUENCE [LARGE SCALE GENOMIC DNA]</scope>
    <source>
        <strain evidence="1 3">HR1</strain>
    </source>
</reference>
<dbReference type="Proteomes" id="UP000247702">
    <property type="component" value="Unassembled WGS sequence"/>
</dbReference>
<evidence type="ECO:0000313" key="3">
    <source>
        <dbReference type="Proteomes" id="UP000247702"/>
    </source>
</evidence>
<gene>
    <name evidence="2" type="ORF">RCL2_000688500</name>
    <name evidence="1" type="ORF">RclHR1_02200001</name>
</gene>
<accession>A0A2Z6QUB6</accession>